<evidence type="ECO:0000313" key="2">
    <source>
        <dbReference type="Proteomes" id="UP000226031"/>
    </source>
</evidence>
<dbReference type="Proteomes" id="UP000226031">
    <property type="component" value="Unassembled WGS sequence"/>
</dbReference>
<sequence>MTPPNASGISNQRLSHPDDKLNGVTWIHWVNRDYRQIATFSGGRLTCVVLPLSQKLSGGFMKERVVDVVLEDFESRNIQRNRSHDIGILPVIRVPPCPLPVNNPGYLEGLWIEHDVAWSNVYMREDRGIRAGKHTRQLIFILSTTRGVVTFVDAVQGEPSARQTKRCYSPEVFSMRRSFATIDQVSTHTRFFVVIIQTSLSSTPGMTLIASRPSSPEVCGEDILRSRDISVFFHKSHTGSLRKMDSATSLEDDFVVAIHNLDADLIAQKNNVFMDCAKHAFGSLLVIPCSHYVSPGCCQAGI</sequence>
<reference evidence="1 2" key="1">
    <citation type="submission" date="2017-10" db="EMBL/GenBank/DDBJ databases">
        <title>Comparative genomics in systemic dimorphic fungi from Ajellomycetaceae.</title>
        <authorList>
            <person name="Munoz J.F."/>
            <person name="Mcewen J.G."/>
            <person name="Clay O.K."/>
            <person name="Cuomo C.A."/>
        </authorList>
    </citation>
    <scope>NUCLEOTIDE SEQUENCE [LARGE SCALE GENOMIC DNA]</scope>
    <source>
        <strain evidence="1 2">UAMH4076</strain>
    </source>
</reference>
<gene>
    <name evidence="1" type="ORF">GX50_06695</name>
</gene>
<comment type="caution">
    <text evidence="1">The sequence shown here is derived from an EMBL/GenBank/DDBJ whole genome shotgun (WGS) entry which is preliminary data.</text>
</comment>
<keyword evidence="2" id="KW-1185">Reference proteome</keyword>
<dbReference type="AlphaFoldDB" id="A0A2B7ZC37"/>
<name>A0A2B7ZC37_9EURO</name>
<protein>
    <submittedName>
        <fullName evidence="1">Uncharacterized protein</fullName>
    </submittedName>
</protein>
<evidence type="ECO:0000313" key="1">
    <source>
        <dbReference type="EMBL" id="PGH30562.1"/>
    </source>
</evidence>
<dbReference type="EMBL" id="PDND01000166">
    <property type="protein sequence ID" value="PGH30562.1"/>
    <property type="molecule type" value="Genomic_DNA"/>
</dbReference>
<proteinExistence type="predicted"/>
<accession>A0A2B7ZC37</accession>
<organism evidence="1 2">
    <name type="scientific">[Emmonsia] crescens</name>
    <dbReference type="NCBI Taxonomy" id="73230"/>
    <lineage>
        <taxon>Eukaryota</taxon>
        <taxon>Fungi</taxon>
        <taxon>Dikarya</taxon>
        <taxon>Ascomycota</taxon>
        <taxon>Pezizomycotina</taxon>
        <taxon>Eurotiomycetes</taxon>
        <taxon>Eurotiomycetidae</taxon>
        <taxon>Onygenales</taxon>
        <taxon>Ajellomycetaceae</taxon>
        <taxon>Emergomyces</taxon>
    </lineage>
</organism>